<evidence type="ECO:0000313" key="3">
    <source>
        <dbReference type="Proteomes" id="UP000306402"/>
    </source>
</evidence>
<keyword evidence="3" id="KW-1185">Reference proteome</keyword>
<proteinExistence type="predicted"/>
<protein>
    <recommendedName>
        <fullName evidence="4">Outer membrane lipoprotein-sorting protein</fullName>
    </recommendedName>
</protein>
<feature type="chain" id="PRO_5024438957" description="Outer membrane lipoprotein-sorting protein" evidence="1">
    <location>
        <begin position="21"/>
        <end position="237"/>
    </location>
</feature>
<dbReference type="RefSeq" id="WP_138367065.1">
    <property type="nucleotide sequence ID" value="NZ_VCEJ01000005.1"/>
</dbReference>
<accession>A0A5R9KRR7</accession>
<keyword evidence="1" id="KW-0732">Signal</keyword>
<sequence>MKKSSMIWVALLLVSTASFGQKMPADSIFNNFYKATGGKALWDGVKSYTLKRSYSAASATPYDATVTVSLPDQSIYKSKTIMRRSFVYTVKGNEGWIKVPIGQKMDVKDLSQAEQQNMRFEMYDILAPFLKYKDRSLIATTVGTESLNGAQVNQVELQGKGIKYNLYFDAKTGLMVRQKETQAGVETTTDMSDYVKSAYGISYPSKLVEINTQDKKPVNIKSEVSINQSVNTELFKR</sequence>
<gene>
    <name evidence="2" type="ORF">FEN17_19435</name>
</gene>
<dbReference type="EMBL" id="VCEJ01000005">
    <property type="protein sequence ID" value="TLU98776.1"/>
    <property type="molecule type" value="Genomic_DNA"/>
</dbReference>
<comment type="caution">
    <text evidence="2">The sequence shown here is derived from an EMBL/GenBank/DDBJ whole genome shotgun (WGS) entry which is preliminary data.</text>
</comment>
<dbReference type="OrthoDB" id="943918at2"/>
<dbReference type="AlphaFoldDB" id="A0A5R9KRR7"/>
<evidence type="ECO:0008006" key="4">
    <source>
        <dbReference type="Google" id="ProtNLM"/>
    </source>
</evidence>
<reference evidence="2 3" key="1">
    <citation type="submission" date="2019-05" db="EMBL/GenBank/DDBJ databases">
        <authorList>
            <person name="Qu J.-H."/>
        </authorList>
    </citation>
    <scope>NUCLEOTIDE SEQUENCE [LARGE SCALE GENOMIC DNA]</scope>
    <source>
        <strain evidence="2 3">T17</strain>
    </source>
</reference>
<feature type="signal peptide" evidence="1">
    <location>
        <begin position="1"/>
        <end position="20"/>
    </location>
</feature>
<dbReference type="Proteomes" id="UP000306402">
    <property type="component" value="Unassembled WGS sequence"/>
</dbReference>
<evidence type="ECO:0000256" key="1">
    <source>
        <dbReference type="SAM" id="SignalP"/>
    </source>
</evidence>
<name>A0A5R9KRR7_9BACT</name>
<evidence type="ECO:0000313" key="2">
    <source>
        <dbReference type="EMBL" id="TLU98776.1"/>
    </source>
</evidence>
<organism evidence="2 3">
    <name type="scientific">Dyadobacter luticola</name>
    <dbReference type="NCBI Taxonomy" id="1979387"/>
    <lineage>
        <taxon>Bacteria</taxon>
        <taxon>Pseudomonadati</taxon>
        <taxon>Bacteroidota</taxon>
        <taxon>Cytophagia</taxon>
        <taxon>Cytophagales</taxon>
        <taxon>Spirosomataceae</taxon>
        <taxon>Dyadobacter</taxon>
    </lineage>
</organism>